<accession>A0A9D4CXC4</accession>
<proteinExistence type="predicted"/>
<dbReference type="EMBL" id="JAIWYP010000011">
    <property type="protein sequence ID" value="KAH3734745.1"/>
    <property type="molecule type" value="Genomic_DNA"/>
</dbReference>
<reference evidence="2" key="2">
    <citation type="submission" date="2020-11" db="EMBL/GenBank/DDBJ databases">
        <authorList>
            <person name="McCartney M.A."/>
            <person name="Auch B."/>
            <person name="Kono T."/>
            <person name="Mallez S."/>
            <person name="Becker A."/>
            <person name="Gohl D.M."/>
            <person name="Silverstein K.A.T."/>
            <person name="Koren S."/>
            <person name="Bechman K.B."/>
            <person name="Herman A."/>
            <person name="Abrahante J.E."/>
            <person name="Garbe J."/>
        </authorList>
    </citation>
    <scope>NUCLEOTIDE SEQUENCE</scope>
    <source>
        <strain evidence="2">Duluth1</strain>
        <tissue evidence="2">Whole animal</tissue>
    </source>
</reference>
<feature type="compositionally biased region" description="Basic and acidic residues" evidence="1">
    <location>
        <begin position="1"/>
        <end position="36"/>
    </location>
</feature>
<protein>
    <submittedName>
        <fullName evidence="2">Uncharacterized protein</fullName>
    </submittedName>
</protein>
<evidence type="ECO:0000313" key="3">
    <source>
        <dbReference type="Proteomes" id="UP000828390"/>
    </source>
</evidence>
<feature type="compositionally biased region" description="Basic residues" evidence="1">
    <location>
        <begin position="37"/>
        <end position="46"/>
    </location>
</feature>
<dbReference type="AlphaFoldDB" id="A0A9D4CXC4"/>
<evidence type="ECO:0000313" key="2">
    <source>
        <dbReference type="EMBL" id="KAH3734745.1"/>
    </source>
</evidence>
<name>A0A9D4CXC4_DREPO</name>
<gene>
    <name evidence="2" type="ORF">DPMN_041191</name>
</gene>
<reference evidence="2" key="1">
    <citation type="journal article" date="2019" name="bioRxiv">
        <title>The Genome of the Zebra Mussel, Dreissena polymorpha: A Resource for Invasive Species Research.</title>
        <authorList>
            <person name="McCartney M.A."/>
            <person name="Auch B."/>
            <person name="Kono T."/>
            <person name="Mallez S."/>
            <person name="Zhang Y."/>
            <person name="Obille A."/>
            <person name="Becker A."/>
            <person name="Abrahante J.E."/>
            <person name="Garbe J."/>
            <person name="Badalamenti J.P."/>
            <person name="Herman A."/>
            <person name="Mangelson H."/>
            <person name="Liachko I."/>
            <person name="Sullivan S."/>
            <person name="Sone E.D."/>
            <person name="Koren S."/>
            <person name="Silverstein K.A.T."/>
            <person name="Beckman K.B."/>
            <person name="Gohl D.M."/>
        </authorList>
    </citation>
    <scope>NUCLEOTIDE SEQUENCE</scope>
    <source>
        <strain evidence="2">Duluth1</strain>
        <tissue evidence="2">Whole animal</tissue>
    </source>
</reference>
<evidence type="ECO:0000256" key="1">
    <source>
        <dbReference type="SAM" id="MobiDB-lite"/>
    </source>
</evidence>
<feature type="region of interest" description="Disordered" evidence="1">
    <location>
        <begin position="1"/>
        <end position="46"/>
    </location>
</feature>
<dbReference type="Proteomes" id="UP000828390">
    <property type="component" value="Unassembled WGS sequence"/>
</dbReference>
<sequence>MTRESFDTRARYLTTRHEASSEKRATHEARHNIWTRDKKRGPRNGRHTKLGPIFYHEISWFWRAIFRGKISCLVSVPPDSRAFSCFTQFSTASRFSPYGSGARDCI</sequence>
<organism evidence="2 3">
    <name type="scientific">Dreissena polymorpha</name>
    <name type="common">Zebra mussel</name>
    <name type="synonym">Mytilus polymorpha</name>
    <dbReference type="NCBI Taxonomy" id="45954"/>
    <lineage>
        <taxon>Eukaryota</taxon>
        <taxon>Metazoa</taxon>
        <taxon>Spiralia</taxon>
        <taxon>Lophotrochozoa</taxon>
        <taxon>Mollusca</taxon>
        <taxon>Bivalvia</taxon>
        <taxon>Autobranchia</taxon>
        <taxon>Heteroconchia</taxon>
        <taxon>Euheterodonta</taxon>
        <taxon>Imparidentia</taxon>
        <taxon>Neoheterodontei</taxon>
        <taxon>Myida</taxon>
        <taxon>Dreissenoidea</taxon>
        <taxon>Dreissenidae</taxon>
        <taxon>Dreissena</taxon>
    </lineage>
</organism>
<keyword evidence="3" id="KW-1185">Reference proteome</keyword>
<comment type="caution">
    <text evidence="2">The sequence shown here is derived from an EMBL/GenBank/DDBJ whole genome shotgun (WGS) entry which is preliminary data.</text>
</comment>